<dbReference type="SUPFAM" id="SSF52540">
    <property type="entry name" value="P-loop containing nucleoside triphosphate hydrolases"/>
    <property type="match status" value="1"/>
</dbReference>
<dbReference type="SMART" id="SM00173">
    <property type="entry name" value="RAS"/>
    <property type="match status" value="1"/>
</dbReference>
<evidence type="ECO:0000313" key="7">
    <source>
        <dbReference type="Proteomes" id="UP001151287"/>
    </source>
</evidence>
<protein>
    <submittedName>
        <fullName evidence="6">Uncharacterized protein</fullName>
    </submittedName>
</protein>
<name>A0A9Q0C140_9POAL</name>
<keyword evidence="7" id="KW-1185">Reference proteome</keyword>
<dbReference type="NCBIfam" id="TIGR00231">
    <property type="entry name" value="small_GTP"/>
    <property type="match status" value="1"/>
</dbReference>
<dbReference type="GO" id="GO:0005525">
    <property type="term" value="F:GTP binding"/>
    <property type="evidence" value="ECO:0007669"/>
    <property type="project" value="UniProtKB-KW"/>
</dbReference>
<dbReference type="PANTHER" id="PTHR47977">
    <property type="entry name" value="RAS-RELATED PROTEIN RAB"/>
    <property type="match status" value="1"/>
</dbReference>
<dbReference type="Pfam" id="PF00071">
    <property type="entry name" value="Ras"/>
    <property type="match status" value="1"/>
</dbReference>
<comment type="caution">
    <text evidence="6">The sequence shown here is derived from an EMBL/GenBank/DDBJ whole genome shotgun (WGS) entry which is preliminary data.</text>
</comment>
<dbReference type="GO" id="GO:0003924">
    <property type="term" value="F:GTPase activity"/>
    <property type="evidence" value="ECO:0007669"/>
    <property type="project" value="InterPro"/>
</dbReference>
<evidence type="ECO:0000256" key="5">
    <source>
        <dbReference type="ARBA" id="ARBA00037868"/>
    </source>
</evidence>
<comment type="similarity">
    <text evidence="1">Belongs to the small GTPase superfamily. Rab family.</text>
</comment>
<sequence length="217" mass="24856">MNSDSSSQQKFDYQFKIILIGSSNVGKSSLFFRFTSDSFEETIPTIGVDMEVKIVTMEKKKLRLEIWDTAGQEKFRTLVSSYYRGAKGIIMVYDVTKRETFTDLSKWANEIEQSSTYQDCIKMLVGNKVDKESERAVTEKEGEDFAENYGYMYLECSAKTGVNSKECLDKLILKILDTPSLLDDASTENNWLVPRNNMPVLINNMPVLVQRNKSCCY</sequence>
<dbReference type="Proteomes" id="UP001151287">
    <property type="component" value="Unassembled WGS sequence"/>
</dbReference>
<gene>
    <name evidence="6" type="ORF">LUZ63_016609</name>
</gene>
<dbReference type="EMBL" id="JAMQYH010000005">
    <property type="protein sequence ID" value="KAJ1685219.1"/>
    <property type="molecule type" value="Genomic_DNA"/>
</dbReference>
<dbReference type="Gene3D" id="3.40.50.300">
    <property type="entry name" value="P-loop containing nucleotide triphosphate hydrolases"/>
    <property type="match status" value="1"/>
</dbReference>
<organism evidence="6 7">
    <name type="scientific">Rhynchospora breviuscula</name>
    <dbReference type="NCBI Taxonomy" id="2022672"/>
    <lineage>
        <taxon>Eukaryota</taxon>
        <taxon>Viridiplantae</taxon>
        <taxon>Streptophyta</taxon>
        <taxon>Embryophyta</taxon>
        <taxon>Tracheophyta</taxon>
        <taxon>Spermatophyta</taxon>
        <taxon>Magnoliopsida</taxon>
        <taxon>Liliopsida</taxon>
        <taxon>Poales</taxon>
        <taxon>Cyperaceae</taxon>
        <taxon>Cyperoideae</taxon>
        <taxon>Rhynchosporeae</taxon>
        <taxon>Rhynchospora</taxon>
    </lineage>
</organism>
<keyword evidence="4" id="KW-0449">Lipoprotein</keyword>
<dbReference type="PROSITE" id="PS51419">
    <property type="entry name" value="RAB"/>
    <property type="match status" value="1"/>
</dbReference>
<dbReference type="PRINTS" id="PR00449">
    <property type="entry name" value="RASTRNSFRMNG"/>
</dbReference>
<dbReference type="InterPro" id="IPR027417">
    <property type="entry name" value="P-loop_NTPase"/>
</dbReference>
<accession>A0A9Q0C140</accession>
<dbReference type="OrthoDB" id="9989112at2759"/>
<dbReference type="PROSITE" id="PS51420">
    <property type="entry name" value="RHO"/>
    <property type="match status" value="1"/>
</dbReference>
<dbReference type="SMART" id="SM00177">
    <property type="entry name" value="ARF"/>
    <property type="match status" value="1"/>
</dbReference>
<dbReference type="PROSITE" id="PS51421">
    <property type="entry name" value="RAS"/>
    <property type="match status" value="1"/>
</dbReference>
<dbReference type="GO" id="GO:0012505">
    <property type="term" value="C:endomembrane system"/>
    <property type="evidence" value="ECO:0007669"/>
    <property type="project" value="UniProtKB-SubCell"/>
</dbReference>
<evidence type="ECO:0000256" key="4">
    <source>
        <dbReference type="ARBA" id="ARBA00023288"/>
    </source>
</evidence>
<dbReference type="SMART" id="SM00176">
    <property type="entry name" value="RAN"/>
    <property type="match status" value="1"/>
</dbReference>
<dbReference type="SMART" id="SM00174">
    <property type="entry name" value="RHO"/>
    <property type="match status" value="1"/>
</dbReference>
<keyword evidence="2" id="KW-0547">Nucleotide-binding</keyword>
<comment type="subcellular location">
    <subcellularLocation>
        <location evidence="5">Endomembrane system</location>
        <topology evidence="5">Lipid-anchor</topology>
    </subcellularLocation>
</comment>
<dbReference type="AlphaFoldDB" id="A0A9Q0C140"/>
<dbReference type="FunFam" id="3.40.50.300:FF:001129">
    <property type="entry name" value="ras-related protein Rab-44 isoform X2"/>
    <property type="match status" value="1"/>
</dbReference>
<keyword evidence="3" id="KW-0342">GTP-binding</keyword>
<evidence type="ECO:0000313" key="6">
    <source>
        <dbReference type="EMBL" id="KAJ1685219.1"/>
    </source>
</evidence>
<evidence type="ECO:0000256" key="3">
    <source>
        <dbReference type="ARBA" id="ARBA00023134"/>
    </source>
</evidence>
<evidence type="ECO:0000256" key="1">
    <source>
        <dbReference type="ARBA" id="ARBA00006270"/>
    </source>
</evidence>
<dbReference type="SMART" id="SM00175">
    <property type="entry name" value="RAB"/>
    <property type="match status" value="1"/>
</dbReference>
<dbReference type="PROSITE" id="PS51417">
    <property type="entry name" value="ARF"/>
    <property type="match status" value="1"/>
</dbReference>
<dbReference type="InterPro" id="IPR001806">
    <property type="entry name" value="Small_GTPase"/>
</dbReference>
<dbReference type="InterPro" id="IPR005225">
    <property type="entry name" value="Small_GTP-bd"/>
</dbReference>
<evidence type="ECO:0000256" key="2">
    <source>
        <dbReference type="ARBA" id="ARBA00022741"/>
    </source>
</evidence>
<proteinExistence type="inferred from homology"/>
<reference evidence="6" key="1">
    <citation type="journal article" date="2022" name="Cell">
        <title>Repeat-based holocentromeres influence genome architecture and karyotype evolution.</title>
        <authorList>
            <person name="Hofstatter P.G."/>
            <person name="Thangavel G."/>
            <person name="Lux T."/>
            <person name="Neumann P."/>
            <person name="Vondrak T."/>
            <person name="Novak P."/>
            <person name="Zhang M."/>
            <person name="Costa L."/>
            <person name="Castellani M."/>
            <person name="Scott A."/>
            <person name="Toegelov H."/>
            <person name="Fuchs J."/>
            <person name="Mata-Sucre Y."/>
            <person name="Dias Y."/>
            <person name="Vanzela A.L.L."/>
            <person name="Huettel B."/>
            <person name="Almeida C.C.S."/>
            <person name="Simkova H."/>
            <person name="Souza G."/>
            <person name="Pedrosa-Harand A."/>
            <person name="Macas J."/>
            <person name="Mayer K.F.X."/>
            <person name="Houben A."/>
            <person name="Marques A."/>
        </authorList>
    </citation>
    <scope>NUCLEOTIDE SEQUENCE</scope>
    <source>
        <strain evidence="6">RhyBre1mFocal</strain>
    </source>
</reference>
<dbReference type="InterPro" id="IPR050227">
    <property type="entry name" value="Rab"/>
</dbReference>